<evidence type="ECO:0000256" key="8">
    <source>
        <dbReference type="ARBA" id="ARBA00023128"/>
    </source>
</evidence>
<evidence type="ECO:0000256" key="3">
    <source>
        <dbReference type="ARBA" id="ARBA00022448"/>
    </source>
</evidence>
<dbReference type="STRING" id="300112.A0A4S2KCE3"/>
<evidence type="ECO:0000256" key="7">
    <source>
        <dbReference type="ARBA" id="ARBA00023065"/>
    </source>
</evidence>
<evidence type="ECO:0000256" key="6">
    <source>
        <dbReference type="ARBA" id="ARBA00022792"/>
    </source>
</evidence>
<dbReference type="EMBL" id="QBLH01002819">
    <property type="protein sequence ID" value="TGZ46730.1"/>
    <property type="molecule type" value="Genomic_DNA"/>
</dbReference>
<name>A0A4S2KCE3_9HYME</name>
<keyword evidence="8" id="KW-0496">Mitochondrion</keyword>
<dbReference type="InterPro" id="IPR036204">
    <property type="entry name" value="ATP_synth_f6_sf_mt"/>
</dbReference>
<keyword evidence="5" id="KW-0375">Hydrogen ion transport</keyword>
<evidence type="ECO:0000256" key="1">
    <source>
        <dbReference type="ARBA" id="ARBA00004273"/>
    </source>
</evidence>
<evidence type="ECO:0000313" key="11">
    <source>
        <dbReference type="Proteomes" id="UP000310200"/>
    </source>
</evidence>
<dbReference type="InterPro" id="IPR008387">
    <property type="entry name" value="ATP_synth_f6_mt"/>
</dbReference>
<evidence type="ECO:0000313" key="10">
    <source>
        <dbReference type="EMBL" id="TGZ46730.1"/>
    </source>
</evidence>
<keyword evidence="7" id="KW-0406">Ion transport</keyword>
<dbReference type="GO" id="GO:0005743">
    <property type="term" value="C:mitochondrial inner membrane"/>
    <property type="evidence" value="ECO:0007669"/>
    <property type="project" value="UniProtKB-SubCell"/>
</dbReference>
<reference evidence="10 11" key="1">
    <citation type="journal article" date="2019" name="Philos. Trans. R. Soc. Lond., B, Biol. Sci.">
        <title>Ant behaviour and brain gene expression of defending hosts depend on the ecological success of the intruding social parasite.</title>
        <authorList>
            <person name="Kaur R."/>
            <person name="Stoldt M."/>
            <person name="Jongepier E."/>
            <person name="Feldmeyer B."/>
            <person name="Menzel F."/>
            <person name="Bornberg-Bauer E."/>
            <person name="Foitzik S."/>
        </authorList>
    </citation>
    <scope>NUCLEOTIDE SEQUENCE [LARGE SCALE GENOMIC DNA]</scope>
    <source>
        <tissue evidence="10">Whole body</tissue>
    </source>
</reference>
<dbReference type="FunFam" id="1.10.246.110:FF:000001">
    <property type="entry name" value="ATP synthase-coupling factor 6, mitochondrial"/>
    <property type="match status" value="1"/>
</dbReference>
<organism evidence="10 11">
    <name type="scientific">Temnothorax longispinosus</name>
    <dbReference type="NCBI Taxonomy" id="300112"/>
    <lineage>
        <taxon>Eukaryota</taxon>
        <taxon>Metazoa</taxon>
        <taxon>Ecdysozoa</taxon>
        <taxon>Arthropoda</taxon>
        <taxon>Hexapoda</taxon>
        <taxon>Insecta</taxon>
        <taxon>Pterygota</taxon>
        <taxon>Neoptera</taxon>
        <taxon>Endopterygota</taxon>
        <taxon>Hymenoptera</taxon>
        <taxon>Apocrita</taxon>
        <taxon>Aculeata</taxon>
        <taxon>Formicoidea</taxon>
        <taxon>Formicidae</taxon>
        <taxon>Myrmicinae</taxon>
        <taxon>Temnothorax</taxon>
    </lineage>
</organism>
<dbReference type="PANTHER" id="PTHR12441">
    <property type="entry name" value="ATP SYNTHASE COUPLING FACTOR 6, MITOCHONDRIAL"/>
    <property type="match status" value="1"/>
</dbReference>
<evidence type="ECO:0000256" key="5">
    <source>
        <dbReference type="ARBA" id="ARBA00022781"/>
    </source>
</evidence>
<keyword evidence="11" id="KW-1185">Reference proteome</keyword>
<dbReference type="PANTHER" id="PTHR12441:SF10">
    <property type="entry name" value="ATP SYNTHASE-COUPLING FACTOR 6, MITOCHONDRIAL"/>
    <property type="match status" value="1"/>
</dbReference>
<dbReference type="Proteomes" id="UP000310200">
    <property type="component" value="Unassembled WGS sequence"/>
</dbReference>
<keyword evidence="3" id="KW-0813">Transport</keyword>
<evidence type="ECO:0000256" key="2">
    <source>
        <dbReference type="ARBA" id="ARBA00007346"/>
    </source>
</evidence>
<dbReference type="GO" id="GO:0015986">
    <property type="term" value="P:proton motive force-driven ATP synthesis"/>
    <property type="evidence" value="ECO:0007669"/>
    <property type="project" value="InterPro"/>
</dbReference>
<comment type="similarity">
    <text evidence="2">Belongs to the eukaryotic ATPase subunit F6 family.</text>
</comment>
<evidence type="ECO:0000256" key="9">
    <source>
        <dbReference type="ARBA" id="ARBA00023136"/>
    </source>
</evidence>
<dbReference type="Pfam" id="PF05511">
    <property type="entry name" value="ATP-synt_F6"/>
    <property type="match status" value="1"/>
</dbReference>
<accession>A0A4S2KCE3</accession>
<keyword evidence="4" id="KW-0138">CF(0)</keyword>
<keyword evidence="6" id="KW-0999">Mitochondrion inner membrane</keyword>
<dbReference type="GO" id="GO:0045259">
    <property type="term" value="C:proton-transporting ATP synthase complex"/>
    <property type="evidence" value="ECO:0007669"/>
    <property type="project" value="UniProtKB-KW"/>
</dbReference>
<protein>
    <submittedName>
        <fullName evidence="10">ATP synthase-coupling factor 6, mitochondrial</fullName>
    </submittedName>
</protein>
<sequence length="137" mass="15457">MYNREVNWIIHACRARKKSYLLTTEDIELEFSPKISTMLRSRLVGVPKAVKRSISTNVPALQKATDPIQQLFLDKLREYTSKSVGGKLVDPSPEIAKERDSELEKLQEVYGGGAGVDMTQFPQFKFEDPPVDSGVKK</sequence>
<comment type="subcellular location">
    <subcellularLocation>
        <location evidence="1">Mitochondrion inner membrane</location>
    </subcellularLocation>
</comment>
<dbReference type="SUPFAM" id="SSF111357">
    <property type="entry name" value="Mitochondrial ATP synthase coupling factor 6"/>
    <property type="match status" value="1"/>
</dbReference>
<keyword evidence="9" id="KW-0472">Membrane</keyword>
<gene>
    <name evidence="10" type="ORF">DBV15_05491</name>
</gene>
<dbReference type="GO" id="GO:0015078">
    <property type="term" value="F:proton transmembrane transporter activity"/>
    <property type="evidence" value="ECO:0007669"/>
    <property type="project" value="InterPro"/>
</dbReference>
<comment type="caution">
    <text evidence="10">The sequence shown here is derived from an EMBL/GenBank/DDBJ whole genome shotgun (WGS) entry which is preliminary data.</text>
</comment>
<dbReference type="Gene3D" id="1.10.246.110">
    <property type="entry name" value="Mitochondrial ATP synthase-coupling factor 6"/>
    <property type="match status" value="1"/>
</dbReference>
<dbReference type="AlphaFoldDB" id="A0A4S2KCE3"/>
<proteinExistence type="inferred from homology"/>
<evidence type="ECO:0000256" key="4">
    <source>
        <dbReference type="ARBA" id="ARBA00022547"/>
    </source>
</evidence>